<gene>
    <name evidence="3" type="ORF">L486_07020</name>
</gene>
<feature type="compositionally biased region" description="Basic and acidic residues" evidence="1">
    <location>
        <begin position="264"/>
        <end position="326"/>
    </location>
</feature>
<dbReference type="OrthoDB" id="2561075at2759"/>
<feature type="chain" id="PRO_5008628655" description="WSC domain-containing protein" evidence="2">
    <location>
        <begin position="21"/>
        <end position="624"/>
    </location>
</feature>
<dbReference type="Proteomes" id="UP000092583">
    <property type="component" value="Unassembled WGS sequence"/>
</dbReference>
<accession>A0A1B9IIT1</accession>
<evidence type="ECO:0000256" key="2">
    <source>
        <dbReference type="SAM" id="SignalP"/>
    </source>
</evidence>
<dbReference type="AlphaFoldDB" id="A0A1B9IIT1"/>
<sequence>MYTSLAHTILPLSLLGTTLAGVIRIRGEDDHNYDPKNHQDDHDKDDHHNHYSETSPQFIGCVSRTFFNLVSSDDNFDGDFTEQPDLNTCIDHCVDEKFRYTYWDADRKQCYCSPAQRPDADQIRDNDSETGRCKNRDAIVFLNNADFIFGGCFDSDSSDYGVAPVARFSTTSVRDCFVLCDEPCRDKFVEVVAITPRFDPALYSFAYDCECFDISYDDLPPLVNRTCAIDSIFGYARDEHKDDDHHKKEGKRGDYDYDYDYDSESDHGYKGGHRDEDYDRNDDRDKDHDYKHHDDEDHDHHEKDDKYNPDYHKNHKGDYNNDDSDHYLYGYKGKHHKGDYNEEEESDPDYDHGKDYDHEEDDEEANYDYDHGKEQDDNQDDGDEDHSKDYDGAEEDEDPNYQCGKGHGNDGDDTEHHKGDNYNDEDFDDNHHDDHDYDHKKKHNDDHDYNYGSYGKVPAGCVSGVYFHDHIINGGGSLTRQPDRANCKEQCHVTGLKYAYFRKESRKCFCTSSDRKAPPSNQQVEGIDSEGRCKDRHASIDYMASPYHFDRCYDTVPGATSRKKEVNNIEQCLDYCHGPGSDYDSWVVSLIPSGKKYMCKCFASNALGQEVTNCGPKDAYRYYK</sequence>
<name>A0A1B9IIT1_9TREE</name>
<evidence type="ECO:0000256" key="1">
    <source>
        <dbReference type="SAM" id="MobiDB-lite"/>
    </source>
</evidence>
<feature type="signal peptide" evidence="2">
    <location>
        <begin position="1"/>
        <end position="20"/>
    </location>
</feature>
<feature type="region of interest" description="Disordered" evidence="1">
    <location>
        <begin position="241"/>
        <end position="443"/>
    </location>
</feature>
<dbReference type="STRING" id="1331196.A0A1B9IIT1"/>
<evidence type="ECO:0000313" key="3">
    <source>
        <dbReference type="EMBL" id="OCF55536.1"/>
    </source>
</evidence>
<feature type="compositionally biased region" description="Basic and acidic residues" evidence="1">
    <location>
        <begin position="241"/>
        <end position="255"/>
    </location>
</feature>
<keyword evidence="2" id="KW-0732">Signal</keyword>
<protein>
    <recommendedName>
        <fullName evidence="5">WSC domain-containing protein</fullName>
    </recommendedName>
</protein>
<reference evidence="4" key="2">
    <citation type="submission" date="2013-12" db="EMBL/GenBank/DDBJ databases">
        <title>Evolution of pathogenesis and genome organization in the Tremellales.</title>
        <authorList>
            <person name="Cuomo C."/>
            <person name="Litvintseva A."/>
            <person name="Heitman J."/>
            <person name="Chen Y."/>
            <person name="Sun S."/>
            <person name="Springer D."/>
            <person name="Dromer F."/>
            <person name="Young S."/>
            <person name="Zeng Q."/>
            <person name="Chapman S."/>
            <person name="Gujja S."/>
            <person name="Saif S."/>
            <person name="Birren B."/>
        </authorList>
    </citation>
    <scope>NUCLEOTIDE SEQUENCE [LARGE SCALE GENOMIC DNA]</scope>
    <source>
        <strain evidence="4">CBS 10435</strain>
    </source>
</reference>
<evidence type="ECO:0000313" key="4">
    <source>
        <dbReference type="Proteomes" id="UP000092583"/>
    </source>
</evidence>
<keyword evidence="4" id="KW-1185">Reference proteome</keyword>
<feature type="compositionally biased region" description="Acidic residues" evidence="1">
    <location>
        <begin position="358"/>
        <end position="367"/>
    </location>
</feature>
<reference evidence="3 4" key="1">
    <citation type="submission" date="2013-07" db="EMBL/GenBank/DDBJ databases">
        <title>The Genome Sequence of Kwoniella mangroviensis CBS10435.</title>
        <authorList>
            <consortium name="The Broad Institute Genome Sequencing Platform"/>
            <person name="Cuomo C."/>
            <person name="Litvintseva A."/>
            <person name="Chen Y."/>
            <person name="Heitman J."/>
            <person name="Sun S."/>
            <person name="Springer D."/>
            <person name="Dromer F."/>
            <person name="Young S.K."/>
            <person name="Zeng Q."/>
            <person name="Gargeya S."/>
            <person name="Fitzgerald M."/>
            <person name="Abouelleil A."/>
            <person name="Alvarado L."/>
            <person name="Berlin A.M."/>
            <person name="Chapman S.B."/>
            <person name="Dewar J."/>
            <person name="Goldberg J."/>
            <person name="Griggs A."/>
            <person name="Gujja S."/>
            <person name="Hansen M."/>
            <person name="Howarth C."/>
            <person name="Imamovic A."/>
            <person name="Larimer J."/>
            <person name="McCowan C."/>
            <person name="Murphy C."/>
            <person name="Pearson M."/>
            <person name="Priest M."/>
            <person name="Roberts A."/>
            <person name="Saif S."/>
            <person name="Shea T."/>
            <person name="Sykes S."/>
            <person name="Wortman J."/>
            <person name="Nusbaum C."/>
            <person name="Birren B."/>
        </authorList>
    </citation>
    <scope>NUCLEOTIDE SEQUENCE [LARGE SCALE GENOMIC DNA]</scope>
    <source>
        <strain evidence="3 4">CBS 10435</strain>
    </source>
</reference>
<evidence type="ECO:0008006" key="5">
    <source>
        <dbReference type="Google" id="ProtNLM"/>
    </source>
</evidence>
<organism evidence="3 4">
    <name type="scientific">Kwoniella mangroviensis CBS 10435</name>
    <dbReference type="NCBI Taxonomy" id="1331196"/>
    <lineage>
        <taxon>Eukaryota</taxon>
        <taxon>Fungi</taxon>
        <taxon>Dikarya</taxon>
        <taxon>Basidiomycota</taxon>
        <taxon>Agaricomycotina</taxon>
        <taxon>Tremellomycetes</taxon>
        <taxon>Tremellales</taxon>
        <taxon>Cryptococcaceae</taxon>
        <taxon>Kwoniella</taxon>
    </lineage>
</organism>
<feature type="compositionally biased region" description="Basic and acidic residues" evidence="1">
    <location>
        <begin position="407"/>
        <end position="421"/>
    </location>
</feature>
<proteinExistence type="predicted"/>
<dbReference type="EMBL" id="KI669466">
    <property type="protein sequence ID" value="OCF55536.1"/>
    <property type="molecule type" value="Genomic_DNA"/>
</dbReference>
<feature type="region of interest" description="Disordered" evidence="1">
    <location>
        <begin position="28"/>
        <end position="51"/>
    </location>
</feature>
<feature type="compositionally biased region" description="Basic and acidic residues" evidence="1">
    <location>
        <begin position="429"/>
        <end position="443"/>
    </location>
</feature>